<keyword evidence="2" id="KW-0472">Membrane</keyword>
<feature type="compositionally biased region" description="Polar residues" evidence="1">
    <location>
        <begin position="20"/>
        <end position="29"/>
    </location>
</feature>
<dbReference type="Proteomes" id="UP001498398">
    <property type="component" value="Unassembled WGS sequence"/>
</dbReference>
<sequence length="514" mass="56226">MILFDNVDDSLKPQMVQVRSDLNTSSNAPETPPPYSSSEQITPMQATDPEPVEGEQASHHGQPRDKSSRRRRKIIRRSLTGLCLMIIWILMAIIGPIISRKAGYIDTFERVPDILHGSPRRNDSNDNGQPTIPYNSEQNPHAIADPAVPDALRSFCIKDAPWTETISHSADSIPYFSADVSFQISADSEQLFLVSRAAHSSGRVQIIDSAIADDVVRVYVTMRSSNPETAKNTMACLMQRLPGVTGVGIFGSNAEYRPIIADTTDFDILVLLPPTASDTPRYYNLETDLPMFAHDVKSEAQFGFLSIKSSGMPLHFDALQAARAHIETSNASIEGAFNIASVLSISTSEHPINVNVTLDNVHNFPSYLRVKNTDGSIETSLALVSSSDTKPTFDVEITGKNSPVKSTVTEIPGGANLQLEIKTTQEPVALALPYSFEGSYILSSSAGNTPLVQQREHEDELPKRRLDITKKEDEDDGSETLEGLVTFVQTTNGDVFTEGTVYVRTSDASNTLIL</sequence>
<feature type="compositionally biased region" description="Basic and acidic residues" evidence="1">
    <location>
        <begin position="56"/>
        <end position="66"/>
    </location>
</feature>
<evidence type="ECO:0000313" key="5">
    <source>
        <dbReference type="Proteomes" id="UP001498398"/>
    </source>
</evidence>
<feature type="domain" description="DUF7330" evidence="3">
    <location>
        <begin position="325"/>
        <end position="450"/>
    </location>
</feature>
<feature type="transmembrane region" description="Helical" evidence="2">
    <location>
        <begin position="79"/>
        <end position="98"/>
    </location>
</feature>
<dbReference type="Pfam" id="PF24016">
    <property type="entry name" value="DUF7330"/>
    <property type="match status" value="1"/>
</dbReference>
<evidence type="ECO:0000313" key="4">
    <source>
        <dbReference type="EMBL" id="KAK7472361.1"/>
    </source>
</evidence>
<accession>A0ABR1K471</accession>
<evidence type="ECO:0000259" key="3">
    <source>
        <dbReference type="Pfam" id="PF24016"/>
    </source>
</evidence>
<comment type="caution">
    <text evidence="4">The sequence shown here is derived from an EMBL/GenBank/DDBJ whole genome shotgun (WGS) entry which is preliminary data.</text>
</comment>
<proteinExistence type="predicted"/>
<name>A0ABR1K471_9AGAR</name>
<protein>
    <recommendedName>
        <fullName evidence="3">DUF7330 domain-containing protein</fullName>
    </recommendedName>
</protein>
<dbReference type="EMBL" id="JBANRG010000001">
    <property type="protein sequence ID" value="KAK7472361.1"/>
    <property type="molecule type" value="Genomic_DNA"/>
</dbReference>
<reference evidence="4 5" key="1">
    <citation type="submission" date="2024-01" db="EMBL/GenBank/DDBJ databases">
        <title>A draft genome for the cacao thread blight pathogen Marasmiellus scandens.</title>
        <authorList>
            <person name="Baruah I.K."/>
            <person name="Leung J."/>
            <person name="Bukari Y."/>
            <person name="Amoako-Attah I."/>
            <person name="Meinhardt L.W."/>
            <person name="Bailey B.A."/>
            <person name="Cohen S.P."/>
        </authorList>
    </citation>
    <scope>NUCLEOTIDE SEQUENCE [LARGE SCALE GENOMIC DNA]</scope>
    <source>
        <strain evidence="4 5">GH-19</strain>
    </source>
</reference>
<keyword evidence="2" id="KW-0812">Transmembrane</keyword>
<feature type="region of interest" description="Disordered" evidence="1">
    <location>
        <begin position="115"/>
        <end position="141"/>
    </location>
</feature>
<keyword evidence="2" id="KW-1133">Transmembrane helix</keyword>
<keyword evidence="5" id="KW-1185">Reference proteome</keyword>
<feature type="compositionally biased region" description="Polar residues" evidence="1">
    <location>
        <begin position="36"/>
        <end position="45"/>
    </location>
</feature>
<evidence type="ECO:0000256" key="1">
    <source>
        <dbReference type="SAM" id="MobiDB-lite"/>
    </source>
</evidence>
<dbReference type="InterPro" id="IPR055754">
    <property type="entry name" value="DUF7330"/>
</dbReference>
<feature type="region of interest" description="Disordered" evidence="1">
    <location>
        <begin position="15"/>
        <end position="72"/>
    </location>
</feature>
<gene>
    <name evidence="4" type="ORF">VKT23_000478</name>
</gene>
<evidence type="ECO:0000256" key="2">
    <source>
        <dbReference type="SAM" id="Phobius"/>
    </source>
</evidence>
<organism evidence="4 5">
    <name type="scientific">Marasmiellus scandens</name>
    <dbReference type="NCBI Taxonomy" id="2682957"/>
    <lineage>
        <taxon>Eukaryota</taxon>
        <taxon>Fungi</taxon>
        <taxon>Dikarya</taxon>
        <taxon>Basidiomycota</taxon>
        <taxon>Agaricomycotina</taxon>
        <taxon>Agaricomycetes</taxon>
        <taxon>Agaricomycetidae</taxon>
        <taxon>Agaricales</taxon>
        <taxon>Marasmiineae</taxon>
        <taxon>Omphalotaceae</taxon>
        <taxon>Marasmiellus</taxon>
    </lineage>
</organism>
<feature type="compositionally biased region" description="Polar residues" evidence="1">
    <location>
        <begin position="125"/>
        <end position="139"/>
    </location>
</feature>